<dbReference type="EMBL" id="JAULSU010000003">
    <property type="protein sequence ID" value="KAK0622745.1"/>
    <property type="molecule type" value="Genomic_DNA"/>
</dbReference>
<reference evidence="3" key="1">
    <citation type="submission" date="2023-06" db="EMBL/GenBank/DDBJ databases">
        <title>Genome-scale phylogeny and comparative genomics of the fungal order Sordariales.</title>
        <authorList>
            <consortium name="Lawrence Berkeley National Laboratory"/>
            <person name="Hensen N."/>
            <person name="Bonometti L."/>
            <person name="Westerberg I."/>
            <person name="Brannstrom I.O."/>
            <person name="Guillou S."/>
            <person name="Cros-Aarteil S."/>
            <person name="Calhoun S."/>
            <person name="Haridas S."/>
            <person name="Kuo A."/>
            <person name="Mondo S."/>
            <person name="Pangilinan J."/>
            <person name="Riley R."/>
            <person name="Labutti K."/>
            <person name="Andreopoulos B."/>
            <person name="Lipzen A."/>
            <person name="Chen C."/>
            <person name="Yanf M."/>
            <person name="Daum C."/>
            <person name="Ng V."/>
            <person name="Clum A."/>
            <person name="Steindorff A."/>
            <person name="Ohm R."/>
            <person name="Martin F."/>
            <person name="Silar P."/>
            <person name="Natvig D."/>
            <person name="Lalanne C."/>
            <person name="Gautier V."/>
            <person name="Ament-Velasquez S.L."/>
            <person name="Kruys A."/>
            <person name="Hutchinson M.I."/>
            <person name="Powell A.J."/>
            <person name="Barry K."/>
            <person name="Miller A.N."/>
            <person name="Grigoriev I.V."/>
            <person name="Debuchy R."/>
            <person name="Gladieux P."/>
            <person name="Thoren M.H."/>
            <person name="Johannesson H."/>
        </authorList>
    </citation>
    <scope>NUCLEOTIDE SEQUENCE</scope>
    <source>
        <strain evidence="3">CBS 606.72</strain>
    </source>
</reference>
<evidence type="ECO:0000256" key="1">
    <source>
        <dbReference type="ARBA" id="ARBA00006484"/>
    </source>
</evidence>
<dbReference type="PANTHER" id="PTHR24320:SF272">
    <property type="entry name" value="NAD(P)-BINDING ROSSMANN-FOLD SUPERFAMILY PROTEIN"/>
    <property type="match status" value="1"/>
</dbReference>
<dbReference type="GO" id="GO:0016491">
    <property type="term" value="F:oxidoreductase activity"/>
    <property type="evidence" value="ECO:0007669"/>
    <property type="project" value="UniProtKB-KW"/>
</dbReference>
<protein>
    <submittedName>
        <fullName evidence="3">Short-chain dehydrogenase</fullName>
    </submittedName>
</protein>
<keyword evidence="2" id="KW-0560">Oxidoreductase</keyword>
<dbReference type="AlphaFoldDB" id="A0AA40C2M6"/>
<dbReference type="InterPro" id="IPR036291">
    <property type="entry name" value="NAD(P)-bd_dom_sf"/>
</dbReference>
<dbReference type="Pfam" id="PF00106">
    <property type="entry name" value="adh_short"/>
    <property type="match status" value="1"/>
</dbReference>
<dbReference type="SUPFAM" id="SSF51735">
    <property type="entry name" value="NAD(P)-binding Rossmann-fold domains"/>
    <property type="match status" value="1"/>
</dbReference>
<dbReference type="Gene3D" id="3.40.50.720">
    <property type="entry name" value="NAD(P)-binding Rossmann-like Domain"/>
    <property type="match status" value="1"/>
</dbReference>
<comment type="similarity">
    <text evidence="1">Belongs to the short-chain dehydrogenases/reductases (SDR) family.</text>
</comment>
<dbReference type="Proteomes" id="UP001175000">
    <property type="component" value="Unassembled WGS sequence"/>
</dbReference>
<organism evidence="3 4">
    <name type="scientific">Immersiella caudata</name>
    <dbReference type="NCBI Taxonomy" id="314043"/>
    <lineage>
        <taxon>Eukaryota</taxon>
        <taxon>Fungi</taxon>
        <taxon>Dikarya</taxon>
        <taxon>Ascomycota</taxon>
        <taxon>Pezizomycotina</taxon>
        <taxon>Sordariomycetes</taxon>
        <taxon>Sordariomycetidae</taxon>
        <taxon>Sordariales</taxon>
        <taxon>Lasiosphaeriaceae</taxon>
        <taxon>Immersiella</taxon>
    </lineage>
</organism>
<evidence type="ECO:0000313" key="3">
    <source>
        <dbReference type="EMBL" id="KAK0622745.1"/>
    </source>
</evidence>
<dbReference type="PANTHER" id="PTHR24320">
    <property type="entry name" value="RETINOL DEHYDROGENASE"/>
    <property type="match status" value="1"/>
</dbReference>
<evidence type="ECO:0000256" key="2">
    <source>
        <dbReference type="ARBA" id="ARBA00023002"/>
    </source>
</evidence>
<name>A0AA40C2M6_9PEZI</name>
<evidence type="ECO:0000313" key="4">
    <source>
        <dbReference type="Proteomes" id="UP001175000"/>
    </source>
</evidence>
<keyword evidence="4" id="KW-1185">Reference proteome</keyword>
<dbReference type="PRINTS" id="PR00081">
    <property type="entry name" value="GDHRDH"/>
</dbReference>
<accession>A0AA40C2M6</accession>
<proteinExistence type="inferred from homology"/>
<sequence length="325" mass="35035">MSEPLNPYAALYDVPAQGPGDARPTALQIVKDNDALGKWQSRVALVTGGTSGIGIPTVQALHATDADVYFTARDMKKKKKEPVVERIRKESPGKGKMEAILMDMDSLESVKEGAHAFLDLSGGKLNFLVNNAGIMGPPKGSTKEGFELQFGVNHLAHFVLTALLLPTLTRSSTPEFNSRVVNPGVYQPFVAYGQSKTANIWMADYIDRVFGPRGIHATSVHPGAILSGLYVHADEATKQQWAANPKIMAEMQTPEQGAATSTWAVVGRAWEGRGGKYLVACTVAPPTDDFTSVLSKGFAPHAYDVEGEDRLWKLSEELTGVRAAL</sequence>
<dbReference type="InterPro" id="IPR002347">
    <property type="entry name" value="SDR_fam"/>
</dbReference>
<gene>
    <name evidence="3" type="ORF">B0T14DRAFT_544456</name>
</gene>
<comment type="caution">
    <text evidence="3">The sequence shown here is derived from an EMBL/GenBank/DDBJ whole genome shotgun (WGS) entry which is preliminary data.</text>
</comment>